<organism evidence="3 4">
    <name type="scientific">[Mycobacterium] fortunisiensis</name>
    <dbReference type="NCBI Taxonomy" id="2600579"/>
    <lineage>
        <taxon>Bacteria</taxon>
        <taxon>Bacillati</taxon>
        <taxon>Actinomycetota</taxon>
        <taxon>Actinomycetes</taxon>
        <taxon>Mycobacteriales</taxon>
        <taxon>Mycobacteriaceae</taxon>
        <taxon>Mycolicibacterium</taxon>
    </lineage>
</organism>
<feature type="domain" description="HTH marR-type" evidence="2">
    <location>
        <begin position="1"/>
        <end position="155"/>
    </location>
</feature>
<dbReference type="InterPro" id="IPR036390">
    <property type="entry name" value="WH_DNA-bd_sf"/>
</dbReference>
<dbReference type="InterPro" id="IPR039422">
    <property type="entry name" value="MarR/SlyA-like"/>
</dbReference>
<dbReference type="SMART" id="SM00347">
    <property type="entry name" value="HTH_MARR"/>
    <property type="match status" value="1"/>
</dbReference>
<name>A0ABS6KK06_9MYCO</name>
<reference evidence="3 4" key="1">
    <citation type="journal article" date="2021" name="Sci. Rep.">
        <title>Phenotypic and genomic hallmarks of a novel, potentially pathogenic rapidly growing Mycobacterium species related to the Mycobacterium fortuitum complex.</title>
        <authorList>
            <person name="Gharbi R."/>
            <person name="Khanna V."/>
            <person name="Frigui W."/>
            <person name="Mhenni B."/>
            <person name="Brosch R."/>
            <person name="Mardassi H."/>
        </authorList>
    </citation>
    <scope>NUCLEOTIDE SEQUENCE [LARGE SCALE GENOMIC DNA]</scope>
    <source>
        <strain evidence="3 4">TNTM28</strain>
    </source>
</reference>
<proteinExistence type="predicted"/>
<evidence type="ECO:0000313" key="3">
    <source>
        <dbReference type="EMBL" id="MBU9763920.1"/>
    </source>
</evidence>
<comment type="caution">
    <text evidence="3">The sequence shown here is derived from an EMBL/GenBank/DDBJ whole genome shotgun (WGS) entry which is preliminary data.</text>
</comment>
<dbReference type="PANTHER" id="PTHR33164:SF43">
    <property type="entry name" value="HTH-TYPE TRANSCRIPTIONAL REPRESSOR YETL"/>
    <property type="match status" value="1"/>
</dbReference>
<evidence type="ECO:0000259" key="2">
    <source>
        <dbReference type="PROSITE" id="PS50995"/>
    </source>
</evidence>
<gene>
    <name evidence="3" type="ORF">FR943_08705</name>
</gene>
<evidence type="ECO:0000313" key="4">
    <source>
        <dbReference type="Proteomes" id="UP000812982"/>
    </source>
</evidence>
<accession>A0ABS6KK06</accession>
<dbReference type="PROSITE" id="PS50995">
    <property type="entry name" value="HTH_MARR_2"/>
    <property type="match status" value="1"/>
</dbReference>
<dbReference type="SUPFAM" id="SSF46785">
    <property type="entry name" value="Winged helix' DNA-binding domain"/>
    <property type="match status" value="1"/>
</dbReference>
<dbReference type="InterPro" id="IPR000835">
    <property type="entry name" value="HTH_MarR-typ"/>
</dbReference>
<dbReference type="Proteomes" id="UP000812982">
    <property type="component" value="Unassembled WGS sequence"/>
</dbReference>
<dbReference type="InterPro" id="IPR036388">
    <property type="entry name" value="WH-like_DNA-bd_sf"/>
</dbReference>
<dbReference type="Gene3D" id="1.10.10.10">
    <property type="entry name" value="Winged helix-like DNA-binding domain superfamily/Winged helix DNA-binding domain"/>
    <property type="match status" value="1"/>
</dbReference>
<evidence type="ECO:0000256" key="1">
    <source>
        <dbReference type="SAM" id="MobiDB-lite"/>
    </source>
</evidence>
<feature type="region of interest" description="Disordered" evidence="1">
    <location>
        <begin position="168"/>
        <end position="211"/>
    </location>
</feature>
<keyword evidence="4" id="KW-1185">Reference proteome</keyword>
<dbReference type="EMBL" id="VOMB01000012">
    <property type="protein sequence ID" value="MBU9763920.1"/>
    <property type="molecule type" value="Genomic_DNA"/>
</dbReference>
<dbReference type="Pfam" id="PF01047">
    <property type="entry name" value="MarR"/>
    <property type="match status" value="1"/>
</dbReference>
<sequence>MVAVEAVECPGTTVLSDVEWQSWESFAESAELLCREINSALTARCALSIYEVHLLIQLNSARHRYLRMGALAEALTVVPSRVTWQVRRLEGRGLVRRFRSREDGRAVVVGITRRGQEYLRPVLRTYVMLVRHFYLAALTRDQVVALGDSTKRLRDGLVDRVPALGVGQRRELDAGHPQPTVQLDDTGNHTKARVPHTDTADGPPGVSVECQHPDLRTDLRLETVG</sequence>
<dbReference type="PANTHER" id="PTHR33164">
    <property type="entry name" value="TRANSCRIPTIONAL REGULATOR, MARR FAMILY"/>
    <property type="match status" value="1"/>
</dbReference>
<protein>
    <submittedName>
        <fullName evidence="3">MarR family transcriptional regulator</fullName>
    </submittedName>
</protein>